<accession>A0AAN7QC11</accession>
<feature type="chain" id="PRO_5043016932" evidence="2">
    <location>
        <begin position="22"/>
        <end position="129"/>
    </location>
</feature>
<evidence type="ECO:0000256" key="2">
    <source>
        <dbReference type="SAM" id="SignalP"/>
    </source>
</evidence>
<gene>
    <name evidence="3" type="ORF">SAY87_012894</name>
</gene>
<feature type="signal peptide" evidence="2">
    <location>
        <begin position="1"/>
        <end position="21"/>
    </location>
</feature>
<protein>
    <submittedName>
        <fullName evidence="3">Uncharacterized protein</fullName>
    </submittedName>
</protein>
<keyword evidence="2" id="KW-0732">Signal</keyword>
<evidence type="ECO:0000313" key="4">
    <source>
        <dbReference type="Proteomes" id="UP001345219"/>
    </source>
</evidence>
<feature type="region of interest" description="Disordered" evidence="1">
    <location>
        <begin position="24"/>
        <end position="80"/>
    </location>
</feature>
<dbReference type="PANTHER" id="PTHR35094">
    <property type="entry name" value="LEUCINE-RICH REPEAT EXTENSIN-LIKE PROTEIN 2"/>
    <property type="match status" value="1"/>
</dbReference>
<comment type="caution">
    <text evidence="3">The sequence shown here is derived from an EMBL/GenBank/DDBJ whole genome shotgun (WGS) entry which is preliminary data.</text>
</comment>
<dbReference type="Proteomes" id="UP001345219">
    <property type="component" value="Chromosome 11"/>
</dbReference>
<feature type="compositionally biased region" description="Pro residues" evidence="1">
    <location>
        <begin position="45"/>
        <end position="67"/>
    </location>
</feature>
<sequence>MASAVFVIIFVLVCSTQTIDGLATRKLDETSPPGTVKCTPACSQAPPPPPPPSPCPPPPVLPPPPPPYRKKSPSEYCPPPPPSPSSYIYITAPPGNLYPVVTYPDGASQRHGSGIMILIGFGLLALVVN</sequence>
<dbReference type="PANTHER" id="PTHR35094:SF1">
    <property type="entry name" value="PROTEIN, PUTATIVE-RELATED"/>
    <property type="match status" value="1"/>
</dbReference>
<name>A0AAN7QC11_9MYRT</name>
<reference evidence="3 4" key="1">
    <citation type="journal article" date="2023" name="Hortic Res">
        <title>Pangenome of water caltrop reveals structural variations and asymmetric subgenome divergence after allopolyploidization.</title>
        <authorList>
            <person name="Zhang X."/>
            <person name="Chen Y."/>
            <person name="Wang L."/>
            <person name="Yuan Y."/>
            <person name="Fang M."/>
            <person name="Shi L."/>
            <person name="Lu R."/>
            <person name="Comes H.P."/>
            <person name="Ma Y."/>
            <person name="Chen Y."/>
            <person name="Huang G."/>
            <person name="Zhou Y."/>
            <person name="Zheng Z."/>
            <person name="Qiu Y."/>
        </authorList>
    </citation>
    <scope>NUCLEOTIDE SEQUENCE [LARGE SCALE GENOMIC DNA]</scope>
    <source>
        <tissue evidence="3">Roots</tissue>
    </source>
</reference>
<dbReference type="EMBL" id="JAXIOK010000008">
    <property type="protein sequence ID" value="KAK4763456.1"/>
    <property type="molecule type" value="Genomic_DNA"/>
</dbReference>
<evidence type="ECO:0000256" key="1">
    <source>
        <dbReference type="SAM" id="MobiDB-lite"/>
    </source>
</evidence>
<keyword evidence="4" id="KW-1185">Reference proteome</keyword>
<evidence type="ECO:0000313" key="3">
    <source>
        <dbReference type="EMBL" id="KAK4763456.1"/>
    </source>
</evidence>
<dbReference type="AlphaFoldDB" id="A0AAN7QC11"/>
<organism evidence="3 4">
    <name type="scientific">Trapa incisa</name>
    <dbReference type="NCBI Taxonomy" id="236973"/>
    <lineage>
        <taxon>Eukaryota</taxon>
        <taxon>Viridiplantae</taxon>
        <taxon>Streptophyta</taxon>
        <taxon>Embryophyta</taxon>
        <taxon>Tracheophyta</taxon>
        <taxon>Spermatophyta</taxon>
        <taxon>Magnoliopsida</taxon>
        <taxon>eudicotyledons</taxon>
        <taxon>Gunneridae</taxon>
        <taxon>Pentapetalae</taxon>
        <taxon>rosids</taxon>
        <taxon>malvids</taxon>
        <taxon>Myrtales</taxon>
        <taxon>Lythraceae</taxon>
        <taxon>Trapa</taxon>
    </lineage>
</organism>
<proteinExistence type="predicted"/>